<protein>
    <submittedName>
        <fullName evidence="1">Uncharacterized protein</fullName>
    </submittedName>
</protein>
<dbReference type="AlphaFoldDB" id="X1TGT4"/>
<name>X1TGT4_9ZZZZ</name>
<dbReference type="EMBL" id="BARW01032942">
    <property type="protein sequence ID" value="GAJ04464.1"/>
    <property type="molecule type" value="Genomic_DNA"/>
</dbReference>
<proteinExistence type="predicted"/>
<feature type="non-terminal residue" evidence="1">
    <location>
        <position position="1"/>
    </location>
</feature>
<sequence length="35" mass="4203">DGKKTFGDEIIEIIEKYKFFKYDKKIYGYGVKKLP</sequence>
<reference evidence="1" key="1">
    <citation type="journal article" date="2014" name="Front. Microbiol.">
        <title>High frequency of phylogenetically diverse reductive dehalogenase-homologous genes in deep subseafloor sedimentary metagenomes.</title>
        <authorList>
            <person name="Kawai M."/>
            <person name="Futagami T."/>
            <person name="Toyoda A."/>
            <person name="Takaki Y."/>
            <person name="Nishi S."/>
            <person name="Hori S."/>
            <person name="Arai W."/>
            <person name="Tsubouchi T."/>
            <person name="Morono Y."/>
            <person name="Uchiyama I."/>
            <person name="Ito T."/>
            <person name="Fujiyama A."/>
            <person name="Inagaki F."/>
            <person name="Takami H."/>
        </authorList>
    </citation>
    <scope>NUCLEOTIDE SEQUENCE</scope>
    <source>
        <strain evidence="1">Expedition CK06-06</strain>
    </source>
</reference>
<evidence type="ECO:0000313" key="1">
    <source>
        <dbReference type="EMBL" id="GAJ04464.1"/>
    </source>
</evidence>
<accession>X1TGT4</accession>
<gene>
    <name evidence="1" type="ORF">S12H4_52007</name>
</gene>
<comment type="caution">
    <text evidence="1">The sequence shown here is derived from an EMBL/GenBank/DDBJ whole genome shotgun (WGS) entry which is preliminary data.</text>
</comment>
<organism evidence="1">
    <name type="scientific">marine sediment metagenome</name>
    <dbReference type="NCBI Taxonomy" id="412755"/>
    <lineage>
        <taxon>unclassified sequences</taxon>
        <taxon>metagenomes</taxon>
        <taxon>ecological metagenomes</taxon>
    </lineage>
</organism>